<dbReference type="AlphaFoldDB" id="A0AA36JHT8"/>
<evidence type="ECO:0000256" key="1">
    <source>
        <dbReference type="SAM" id="MobiDB-lite"/>
    </source>
</evidence>
<feature type="region of interest" description="Disordered" evidence="1">
    <location>
        <begin position="115"/>
        <end position="156"/>
    </location>
</feature>
<organism evidence="2 3">
    <name type="scientific">Effrenium voratum</name>
    <dbReference type="NCBI Taxonomy" id="2562239"/>
    <lineage>
        <taxon>Eukaryota</taxon>
        <taxon>Sar</taxon>
        <taxon>Alveolata</taxon>
        <taxon>Dinophyceae</taxon>
        <taxon>Suessiales</taxon>
        <taxon>Symbiodiniaceae</taxon>
        <taxon>Effrenium</taxon>
    </lineage>
</organism>
<reference evidence="2" key="1">
    <citation type="submission" date="2023-08" db="EMBL/GenBank/DDBJ databases">
        <authorList>
            <person name="Chen Y."/>
            <person name="Shah S."/>
            <person name="Dougan E. K."/>
            <person name="Thang M."/>
            <person name="Chan C."/>
        </authorList>
    </citation>
    <scope>NUCLEOTIDE SEQUENCE</scope>
</reference>
<sequence>MACLVETALYGIKKTILGEPEQPISQIQVVLKTDSTSAQCIAQMKGLLRKVRHLQLRVVFLQHLVDSGQLVTRRIPGKENPADGLTKTMTHEMMQNLCSAAGLISLDKFPEKANLMNRKDTPSPKNLLGTSEVSDKEATPTPKDACPRQEGPQPQDLKVWSTAIAATTTKTRHAGHVKFDKVEIFEIDFASRC</sequence>
<dbReference type="EMBL" id="CAUJNA010003632">
    <property type="protein sequence ID" value="CAJ1406465.1"/>
    <property type="molecule type" value="Genomic_DNA"/>
</dbReference>
<protein>
    <submittedName>
        <fullName evidence="2">Uncharacterized protein</fullName>
    </submittedName>
</protein>
<gene>
    <name evidence="2" type="ORF">EVOR1521_LOCUS28426</name>
</gene>
<keyword evidence="3" id="KW-1185">Reference proteome</keyword>
<name>A0AA36JHT8_9DINO</name>
<dbReference type="Proteomes" id="UP001178507">
    <property type="component" value="Unassembled WGS sequence"/>
</dbReference>
<evidence type="ECO:0000313" key="2">
    <source>
        <dbReference type="EMBL" id="CAJ1406465.1"/>
    </source>
</evidence>
<proteinExistence type="predicted"/>
<comment type="caution">
    <text evidence="2">The sequence shown here is derived from an EMBL/GenBank/DDBJ whole genome shotgun (WGS) entry which is preliminary data.</text>
</comment>
<accession>A0AA36JHT8</accession>
<evidence type="ECO:0000313" key="3">
    <source>
        <dbReference type="Proteomes" id="UP001178507"/>
    </source>
</evidence>